<keyword evidence="3" id="KW-1185">Reference proteome</keyword>
<protein>
    <recommendedName>
        <fullName evidence="4">Histidine kinase N-terminal 7TM region domain-containing protein</fullName>
    </recommendedName>
</protein>
<dbReference type="RefSeq" id="WP_147663462.1">
    <property type="nucleotide sequence ID" value="NZ_CP042905.2"/>
</dbReference>
<dbReference type="Proteomes" id="UP000321408">
    <property type="component" value="Chromosome"/>
</dbReference>
<keyword evidence="1" id="KW-0812">Transmembrane</keyword>
<name>A0A5B9DC27_9ARCH</name>
<gene>
    <name evidence="2" type="ORF">DSAG12_02421</name>
</gene>
<evidence type="ECO:0008006" key="4">
    <source>
        <dbReference type="Google" id="ProtNLM"/>
    </source>
</evidence>
<reference evidence="2 3" key="2">
    <citation type="journal article" date="2024" name="Int. J. Syst. Evol. Microbiol.">
        <title>Promethearchaeum syntrophicum gen. nov., sp. nov., an anaerobic, obligately syntrophic archaeon, the first isolate of the lineage 'Asgard' archaea, and proposal of the new archaeal phylum Promethearchaeota phyl. nov. and kingdom Promethearchaeati regn. nov.</title>
        <authorList>
            <person name="Imachi H."/>
            <person name="Nobu M.K."/>
            <person name="Kato S."/>
            <person name="Takaki Y."/>
            <person name="Miyazaki M."/>
            <person name="Miyata M."/>
            <person name="Ogawara M."/>
            <person name="Saito Y."/>
            <person name="Sakai S."/>
            <person name="Tahara Y.O."/>
            <person name="Takano Y."/>
            <person name="Tasumi E."/>
            <person name="Uematsu K."/>
            <person name="Yoshimura T."/>
            <person name="Itoh T."/>
            <person name="Ohkuma M."/>
            <person name="Takai K."/>
        </authorList>
    </citation>
    <scope>NUCLEOTIDE SEQUENCE [LARGE SCALE GENOMIC DNA]</scope>
    <source>
        <strain evidence="2 3">MK-D1</strain>
    </source>
</reference>
<dbReference type="KEGG" id="psyt:DSAG12_02421"/>
<proteinExistence type="predicted"/>
<dbReference type="GeneID" id="41330408"/>
<feature type="transmembrane region" description="Helical" evidence="1">
    <location>
        <begin position="172"/>
        <end position="196"/>
    </location>
</feature>
<feature type="transmembrane region" description="Helical" evidence="1">
    <location>
        <begin position="6"/>
        <end position="25"/>
    </location>
</feature>
<evidence type="ECO:0000313" key="3">
    <source>
        <dbReference type="Proteomes" id="UP000321408"/>
    </source>
</evidence>
<accession>A0A5B9DC27</accession>
<dbReference type="EMBL" id="CP042905">
    <property type="protein sequence ID" value="QEE16591.1"/>
    <property type="molecule type" value="Genomic_DNA"/>
</dbReference>
<feature type="transmembrane region" description="Helical" evidence="1">
    <location>
        <begin position="37"/>
        <end position="57"/>
    </location>
</feature>
<keyword evidence="1" id="KW-1133">Transmembrane helix</keyword>
<dbReference type="AlphaFoldDB" id="A0A5B9DC27"/>
<evidence type="ECO:0000313" key="2">
    <source>
        <dbReference type="EMBL" id="QEE16591.1"/>
    </source>
</evidence>
<sequence>MIEYFVYFFQLLLVCGAFFISFTLLKQNKKYLGNQLLSASLGLVGIYALLLFIYKVLNSATLLQICIRIGFSALLFSVFLLFCTIQVLMYSSVIFKTKKMKLIIFFLLALSISIILFVSDWILVQNEDITTMEYYMPVFIAFAGYIAFMLIYSSITLYIFGIRKNTGKSKQYMWFFFIGLVFMILGLVTEGLGSAIEGLAGLFDMLLFICLSIGVIFMALSLLRKKEKSNLASN</sequence>
<feature type="transmembrane region" description="Helical" evidence="1">
    <location>
        <begin position="134"/>
        <end position="160"/>
    </location>
</feature>
<feature type="transmembrane region" description="Helical" evidence="1">
    <location>
        <begin position="202"/>
        <end position="223"/>
    </location>
</feature>
<feature type="transmembrane region" description="Helical" evidence="1">
    <location>
        <begin position="102"/>
        <end position="122"/>
    </location>
</feature>
<feature type="transmembrane region" description="Helical" evidence="1">
    <location>
        <begin position="69"/>
        <end position="90"/>
    </location>
</feature>
<evidence type="ECO:0000256" key="1">
    <source>
        <dbReference type="SAM" id="Phobius"/>
    </source>
</evidence>
<reference evidence="2 3" key="1">
    <citation type="journal article" date="2020" name="Nature">
        <title>Isolation of an archaeon at the prokaryote-eukaryote interface.</title>
        <authorList>
            <person name="Imachi H."/>
            <person name="Nobu M.K."/>
            <person name="Nakahara N."/>
            <person name="Morono Y."/>
            <person name="Ogawara M."/>
            <person name="Takaki Y."/>
            <person name="Takano Y."/>
            <person name="Uematsu K."/>
            <person name="Ikuta T."/>
            <person name="Ito M."/>
            <person name="Matsui Y."/>
            <person name="Miyazaki M."/>
            <person name="Murata K."/>
            <person name="Saito Y."/>
            <person name="Sakai S."/>
            <person name="Song C."/>
            <person name="Tasumi E."/>
            <person name="Yamanaka Y."/>
            <person name="Yamaguchi T."/>
            <person name="Kamagata Y."/>
            <person name="Tamaki H."/>
            <person name="Takai K."/>
        </authorList>
    </citation>
    <scope>NUCLEOTIDE SEQUENCE [LARGE SCALE GENOMIC DNA]</scope>
    <source>
        <strain evidence="2 3">MK-D1</strain>
    </source>
</reference>
<keyword evidence="1" id="KW-0472">Membrane</keyword>
<organism evidence="2 3">
    <name type="scientific">Promethearchaeum syntrophicum</name>
    <dbReference type="NCBI Taxonomy" id="2594042"/>
    <lineage>
        <taxon>Archaea</taxon>
        <taxon>Promethearchaeati</taxon>
        <taxon>Promethearchaeota</taxon>
        <taxon>Promethearchaeia</taxon>
        <taxon>Promethearchaeales</taxon>
        <taxon>Promethearchaeaceae</taxon>
        <taxon>Promethearchaeum</taxon>
    </lineage>
</organism>